<feature type="signal peptide" evidence="1">
    <location>
        <begin position="1"/>
        <end position="21"/>
    </location>
</feature>
<feature type="domain" description="Mannosylglycerate hydrolase MGH1-like glycoside hydrolase" evidence="2">
    <location>
        <begin position="442"/>
        <end position="599"/>
    </location>
</feature>
<keyword evidence="4" id="KW-1185">Reference proteome</keyword>
<feature type="chain" id="PRO_5018247602" description="Mannosylglycerate hydrolase MGH1-like glycoside hydrolase domain-containing protein" evidence="1">
    <location>
        <begin position="22"/>
        <end position="731"/>
    </location>
</feature>
<evidence type="ECO:0000313" key="4">
    <source>
        <dbReference type="Proteomes" id="UP000269708"/>
    </source>
</evidence>
<comment type="caution">
    <text evidence="3">The sequence shown here is derived from an EMBL/GenBank/DDBJ whole genome shotgun (WGS) entry which is preliminary data.</text>
</comment>
<organism evidence="3 4">
    <name type="scientific">Vulcaniibacterium tengchongense</name>
    <dbReference type="NCBI Taxonomy" id="1273429"/>
    <lineage>
        <taxon>Bacteria</taxon>
        <taxon>Pseudomonadati</taxon>
        <taxon>Pseudomonadota</taxon>
        <taxon>Gammaproteobacteria</taxon>
        <taxon>Lysobacterales</taxon>
        <taxon>Lysobacteraceae</taxon>
        <taxon>Vulcaniibacterium</taxon>
    </lineage>
</organism>
<dbReference type="PANTHER" id="PTHR34987:SF6">
    <property type="entry name" value="ALPHA-L-RHAMNOSIDASE SIX-HAIRPIN GLYCOSIDASE DOMAIN-CONTAINING PROTEIN"/>
    <property type="match status" value="1"/>
</dbReference>
<protein>
    <recommendedName>
        <fullName evidence="2">Mannosylglycerate hydrolase MGH1-like glycoside hydrolase domain-containing protein</fullName>
    </recommendedName>
</protein>
<dbReference type="Gene3D" id="1.50.10.10">
    <property type="match status" value="1"/>
</dbReference>
<gene>
    <name evidence="3" type="ORF">EDC50_2146</name>
</gene>
<dbReference type="OrthoDB" id="9759959at2"/>
<name>A0A3N4VUZ0_9GAMM</name>
<proteinExistence type="predicted"/>
<dbReference type="PANTHER" id="PTHR34987">
    <property type="entry name" value="C, PUTATIVE (AFU_ORTHOLOGUE AFUA_3G02880)-RELATED"/>
    <property type="match status" value="1"/>
</dbReference>
<dbReference type="GO" id="GO:0005975">
    <property type="term" value="P:carbohydrate metabolic process"/>
    <property type="evidence" value="ECO:0007669"/>
    <property type="project" value="InterPro"/>
</dbReference>
<reference evidence="3 4" key="1">
    <citation type="submission" date="2018-11" db="EMBL/GenBank/DDBJ databases">
        <title>Genomic Encyclopedia of Type Strains, Phase IV (KMG-IV): sequencing the most valuable type-strain genomes for metagenomic binning, comparative biology and taxonomic classification.</title>
        <authorList>
            <person name="Goeker M."/>
        </authorList>
    </citation>
    <scope>NUCLEOTIDE SEQUENCE [LARGE SCALE GENOMIC DNA]</scope>
    <source>
        <strain evidence="3 4">DSM 25623</strain>
    </source>
</reference>
<dbReference type="SUPFAM" id="SSF48208">
    <property type="entry name" value="Six-hairpin glycosidases"/>
    <property type="match status" value="1"/>
</dbReference>
<dbReference type="InterPro" id="IPR008928">
    <property type="entry name" value="6-hairpin_glycosidase_sf"/>
</dbReference>
<dbReference type="RefSeq" id="WP_123770489.1">
    <property type="nucleotide sequence ID" value="NZ_RKQN01000003.1"/>
</dbReference>
<dbReference type="InterPro" id="IPR054491">
    <property type="entry name" value="MGH1-like_GH"/>
</dbReference>
<keyword evidence="1" id="KW-0732">Signal</keyword>
<dbReference type="AlphaFoldDB" id="A0A3N4VUZ0"/>
<dbReference type="InterPro" id="IPR012341">
    <property type="entry name" value="6hp_glycosidase-like_sf"/>
</dbReference>
<dbReference type="Pfam" id="PF22422">
    <property type="entry name" value="MGH1-like_GH"/>
    <property type="match status" value="1"/>
</dbReference>
<sequence>MRRSLARLLAFALLCPAIAPARPPPTTELPVWSTTQARQDRYVAAHGLRAFAGGYSEDGLEFWAPPLQIADGYRLDFALPQRDAVAGIGLLAAVEVDPLGVTRLYRGPGFEVRERIETRDGRPGARVRLRVQGPADVRLVARFRPSLDLMWPAAVGGQEMAWDARAHGFLLGEPSRRFRALIASPQATEHSQARNNDRRGGPFRRPLFLRLAPQPCGGDARCATLVFAGQSEADEDVHATADALLQADEAPAAEDRARFDFSRRLTITTPDEEVDRALRWSQIALEQAWTCNARLGCGLVAGHGPSRGARRPQYAWYFAGDGLLGTRALIAQGEYARAAQELDFILRYQHPDEGTIWHEMSHSAPFLDWARDYPYMYAHVDITFDFLGVLAEYARASGDRAFLARHWPAVLRAWRYCLSTVDPRDGLPRIPADKTGGNEQDPLGDELTLSAAWVAAARAMSELAARMGDEALSRRARAAGERARAALRPRYRDERERRWISGYSRAGAPMESYASADLAAVTLGAATAEEAARTLDRLQEPAYLTAWGLRSKPAGDADYDPDAYAKGSVWSHGTAIAAGLLWRQGRAAQAWALWRRLVPWTLVDSLGHFHEVMQGDAFEPQRESVPEQTWSSAAFLSAAIEGLLGLRSEADTRTLHFAPQLPPEWQRVRIEHVRIGEDRASLEWRRENGVPTLTVDNAGPAFRLLWSEGADAARRTVGREVPPGRTRLQFR</sequence>
<evidence type="ECO:0000313" key="3">
    <source>
        <dbReference type="EMBL" id="RPE76894.1"/>
    </source>
</evidence>
<dbReference type="EMBL" id="RKQN01000003">
    <property type="protein sequence ID" value="RPE76894.1"/>
    <property type="molecule type" value="Genomic_DNA"/>
</dbReference>
<dbReference type="Proteomes" id="UP000269708">
    <property type="component" value="Unassembled WGS sequence"/>
</dbReference>
<evidence type="ECO:0000259" key="2">
    <source>
        <dbReference type="Pfam" id="PF22422"/>
    </source>
</evidence>
<accession>A0A3N4VUZ0</accession>
<evidence type="ECO:0000256" key="1">
    <source>
        <dbReference type="SAM" id="SignalP"/>
    </source>
</evidence>